<dbReference type="Gene3D" id="3.10.450.50">
    <property type="match status" value="1"/>
</dbReference>
<dbReference type="EMBL" id="KP765710">
    <property type="protein sequence ID" value="AKK23712.1"/>
    <property type="molecule type" value="Genomic_DNA"/>
</dbReference>
<dbReference type="InterPro" id="IPR013100">
    <property type="entry name" value="LEH"/>
</dbReference>
<reference evidence="2" key="1">
    <citation type="journal article" date="2015" name="FEBS J.">
        <title>Discovery and characterization of thermophilic limonene-1,2-epoxide hydrolases from hot spring metagenomic libraries.</title>
        <authorList>
            <person name="Ferrandi E.E."/>
            <person name="Sayer C."/>
            <person name="Isupov M.N."/>
            <person name="Annovazzi C."/>
            <person name="Marchesi C."/>
            <person name="Iacobone G."/>
            <person name="Peng X."/>
            <person name="Bonch-Osmolovskaya E."/>
            <person name="Wohlgemuth R."/>
            <person name="Littlechild J.A."/>
            <person name="Monti D."/>
        </authorList>
    </citation>
    <scope>NUCLEOTIDE SEQUENCE</scope>
</reference>
<dbReference type="BRENDA" id="3.3.2.8">
    <property type="organism ID" value="13851"/>
</dbReference>
<dbReference type="InterPro" id="IPR032710">
    <property type="entry name" value="NTF2-like_dom_sf"/>
</dbReference>
<dbReference type="SMR" id="A0A0G3IAY2"/>
<proteinExistence type="predicted"/>
<gene>
    <name evidence="2" type="primary">limA</name>
</gene>
<protein>
    <submittedName>
        <fullName evidence="2">Limonene-1,2-epoxide hydrolase</fullName>
    </submittedName>
</protein>
<accession>A0A0G3IAY2</accession>
<evidence type="ECO:0000259" key="1">
    <source>
        <dbReference type="Pfam" id="PF07858"/>
    </source>
</evidence>
<dbReference type="Pfam" id="PF07858">
    <property type="entry name" value="LEH"/>
    <property type="match status" value="1"/>
</dbReference>
<sequence length="129" mass="13800">MTPLETVQLFLARVNALDLDGACALLAEDVVYDNVPMPTVHGRAAARAFLSQLPATAIDWETHAIAATGDAARGTVLTERTDRFTLADGRTLAIRVMGAFDVADGSITAWRDYFDLGQFMAQMAPSPSA</sequence>
<evidence type="ECO:0000313" key="2">
    <source>
        <dbReference type="EMBL" id="AKK23712.1"/>
    </source>
</evidence>
<keyword evidence="2" id="KW-0378">Hydrolase</keyword>
<name>A0A0G3IAY2_9ZZZZ</name>
<organism evidence="2">
    <name type="scientific">uncultured organism</name>
    <dbReference type="NCBI Taxonomy" id="155900"/>
    <lineage>
        <taxon>unclassified sequences</taxon>
        <taxon>environmental samples</taxon>
    </lineage>
</organism>
<dbReference type="SUPFAM" id="SSF54427">
    <property type="entry name" value="NTF2-like"/>
    <property type="match status" value="1"/>
</dbReference>
<feature type="domain" description="Limonene-1,2-epoxide hydrolase" evidence="1">
    <location>
        <begin position="3"/>
        <end position="123"/>
    </location>
</feature>
<dbReference type="AlphaFoldDB" id="A0A0G3IAY2"/>
<dbReference type="GO" id="GO:0016787">
    <property type="term" value="F:hydrolase activity"/>
    <property type="evidence" value="ECO:0007669"/>
    <property type="project" value="UniProtKB-KW"/>
</dbReference>